<evidence type="ECO:0000313" key="6">
    <source>
        <dbReference type="Proteomes" id="UP000293865"/>
    </source>
</evidence>
<evidence type="ECO:0000313" key="5">
    <source>
        <dbReference type="EMBL" id="RXZ68318.1"/>
    </source>
</evidence>
<organism evidence="5 6">
    <name type="scientific">Agromyces albus</name>
    <dbReference type="NCBI Taxonomy" id="205332"/>
    <lineage>
        <taxon>Bacteria</taxon>
        <taxon>Bacillati</taxon>
        <taxon>Actinomycetota</taxon>
        <taxon>Actinomycetes</taxon>
        <taxon>Micrococcales</taxon>
        <taxon>Microbacteriaceae</taxon>
        <taxon>Agromyces</taxon>
    </lineage>
</organism>
<name>A0A4Q2KSA9_9MICO</name>
<dbReference type="GO" id="GO:0030145">
    <property type="term" value="F:manganese ion binding"/>
    <property type="evidence" value="ECO:0007669"/>
    <property type="project" value="TreeGrafter"/>
</dbReference>
<keyword evidence="3" id="KW-0464">Manganese</keyword>
<dbReference type="InterPro" id="IPR006035">
    <property type="entry name" value="Ureohydrolase"/>
</dbReference>
<keyword evidence="1" id="KW-0479">Metal-binding</keyword>
<dbReference type="InterPro" id="IPR023696">
    <property type="entry name" value="Ureohydrolase_dom_sf"/>
</dbReference>
<dbReference type="OrthoDB" id="7331788at2"/>
<accession>A0A4Q2KSA9</accession>
<reference evidence="5 6" key="1">
    <citation type="submission" date="2019-01" db="EMBL/GenBank/DDBJ databases">
        <title>Agromyces.</title>
        <authorList>
            <person name="Li J."/>
        </authorList>
    </citation>
    <scope>NUCLEOTIDE SEQUENCE [LARGE SCALE GENOMIC DNA]</scope>
    <source>
        <strain evidence="5 6">DSM 15934</strain>
    </source>
</reference>
<keyword evidence="6" id="KW-1185">Reference proteome</keyword>
<gene>
    <name evidence="5" type="ORF">ESP51_14220</name>
</gene>
<dbReference type="SUPFAM" id="SSF52768">
    <property type="entry name" value="Arginase/deacetylase"/>
    <property type="match status" value="1"/>
</dbReference>
<dbReference type="PANTHER" id="PTHR43782">
    <property type="entry name" value="ARGINASE"/>
    <property type="match status" value="1"/>
</dbReference>
<proteinExistence type="inferred from homology"/>
<dbReference type="EMBL" id="SDPN01000029">
    <property type="protein sequence ID" value="RXZ68318.1"/>
    <property type="molecule type" value="Genomic_DNA"/>
</dbReference>
<dbReference type="PANTHER" id="PTHR43782:SF3">
    <property type="entry name" value="ARGINASE"/>
    <property type="match status" value="1"/>
</dbReference>
<evidence type="ECO:0000256" key="3">
    <source>
        <dbReference type="ARBA" id="ARBA00023211"/>
    </source>
</evidence>
<evidence type="ECO:0000256" key="1">
    <source>
        <dbReference type="ARBA" id="ARBA00022723"/>
    </source>
</evidence>
<dbReference type="Proteomes" id="UP000293865">
    <property type="component" value="Unassembled WGS sequence"/>
</dbReference>
<evidence type="ECO:0000256" key="4">
    <source>
        <dbReference type="PROSITE-ProRule" id="PRU00742"/>
    </source>
</evidence>
<dbReference type="AlphaFoldDB" id="A0A4Q2KSA9"/>
<dbReference type="Pfam" id="PF00491">
    <property type="entry name" value="Arginase"/>
    <property type="match status" value="1"/>
</dbReference>
<dbReference type="Gene3D" id="3.40.800.10">
    <property type="entry name" value="Ureohydrolase domain"/>
    <property type="match status" value="1"/>
</dbReference>
<comment type="caution">
    <text evidence="5">The sequence shown here is derived from an EMBL/GenBank/DDBJ whole genome shotgun (WGS) entry which is preliminary data.</text>
</comment>
<dbReference type="PROSITE" id="PS51409">
    <property type="entry name" value="ARGINASE_2"/>
    <property type="match status" value="1"/>
</dbReference>
<protein>
    <submittedName>
        <fullName evidence="5">Arginase family protein</fullName>
    </submittedName>
</protein>
<dbReference type="CDD" id="cd09999">
    <property type="entry name" value="Arginase-like_1"/>
    <property type="match status" value="1"/>
</dbReference>
<dbReference type="GO" id="GO:0005737">
    <property type="term" value="C:cytoplasm"/>
    <property type="evidence" value="ECO:0007669"/>
    <property type="project" value="TreeGrafter"/>
</dbReference>
<sequence length="298" mass="32129">MGVVGGYAILEAPSVLGLFPRGVERLPEALLDAGLADALGARHAGQVIPPPYDPERDSATNMLNPTAIRDYSRTLADATSEVLDSGEIPLVLGGDCTVVLGPMLALRRRGRYGLLHLDGHADFYQPEADPNGEAASMDLALATGRGPDVVADLEGKRPLVRDDDVVQFARRDADTAAEFGSQRIEDTGIRMIDLQEVRRRGVEDAAHEALEQLVRPELDGFWIHLDCDVLDDAVMPAVDYRAPGGLTWDELEHVLRVAIDSRHAVGFDVTIFNPRLDGDGSIARALVDCLGRSLGGRP</sequence>
<comment type="similarity">
    <text evidence="4">Belongs to the arginase family.</text>
</comment>
<dbReference type="GO" id="GO:0004053">
    <property type="term" value="F:arginase activity"/>
    <property type="evidence" value="ECO:0007669"/>
    <property type="project" value="TreeGrafter"/>
</dbReference>
<keyword evidence="2" id="KW-0378">Hydrolase</keyword>
<evidence type="ECO:0000256" key="2">
    <source>
        <dbReference type="ARBA" id="ARBA00022801"/>
    </source>
</evidence>